<evidence type="ECO:0000313" key="4">
    <source>
        <dbReference type="Proteomes" id="UP000048600"/>
    </source>
</evidence>
<proteinExistence type="predicted"/>
<dbReference type="Proteomes" id="UP000048600">
    <property type="component" value="Unassembled WGS sequence"/>
</dbReference>
<evidence type="ECO:0000313" key="3">
    <source>
        <dbReference type="Proteomes" id="UP000048289"/>
    </source>
</evidence>
<gene>
    <name evidence="1" type="ORF">ERS007681_04339</name>
    <name evidence="2" type="ORF">ERS007741_04260</name>
</gene>
<sequence>MAATLINANQNSSSPKWRTLNKLTARIRATVTRAGTQIGKPGHQNLA</sequence>
<protein>
    <submittedName>
        <fullName evidence="2">Uncharacterized protein</fullName>
    </submittedName>
</protein>
<evidence type="ECO:0000313" key="1">
    <source>
        <dbReference type="EMBL" id="CFE47349.1"/>
    </source>
</evidence>
<accession>A0A655JPN2</accession>
<reference evidence="3 4" key="1">
    <citation type="submission" date="2015-03" db="EMBL/GenBank/DDBJ databases">
        <authorList>
            <consortium name="Pathogen Informatics"/>
        </authorList>
    </citation>
    <scope>NUCLEOTIDE SEQUENCE [LARGE SCALE GENOMIC DNA]</scope>
    <source>
        <strain evidence="1 3">G09901357</strain>
        <strain evidence="2 4">P00601463</strain>
    </source>
</reference>
<dbReference type="AlphaFoldDB" id="A0A655JPN2"/>
<organism evidence="2 4">
    <name type="scientific">Mycobacterium tuberculosis</name>
    <dbReference type="NCBI Taxonomy" id="1773"/>
    <lineage>
        <taxon>Bacteria</taxon>
        <taxon>Bacillati</taxon>
        <taxon>Actinomycetota</taxon>
        <taxon>Actinomycetes</taxon>
        <taxon>Mycobacteriales</taxon>
        <taxon>Mycobacteriaceae</taxon>
        <taxon>Mycobacterium</taxon>
        <taxon>Mycobacterium tuberculosis complex</taxon>
    </lineage>
</organism>
<name>A0A655JPN2_MYCTX</name>
<evidence type="ECO:0000313" key="2">
    <source>
        <dbReference type="EMBL" id="COX36197.1"/>
    </source>
</evidence>
<dbReference type="EMBL" id="CFOE01001011">
    <property type="protein sequence ID" value="CFE47349.1"/>
    <property type="molecule type" value="Genomic_DNA"/>
</dbReference>
<dbReference type="Proteomes" id="UP000048289">
    <property type="component" value="Unassembled WGS sequence"/>
</dbReference>
<dbReference type="EMBL" id="CHKL01000836">
    <property type="protein sequence ID" value="COX36197.1"/>
    <property type="molecule type" value="Genomic_DNA"/>
</dbReference>